<dbReference type="FunFam" id="3.40.50.300:FF:000006">
    <property type="entry name" value="DNA-binding transcriptional regulator NtrC"/>
    <property type="match status" value="1"/>
</dbReference>
<feature type="domain" description="Sigma-54 factor interaction" evidence="6">
    <location>
        <begin position="158"/>
        <end position="387"/>
    </location>
</feature>
<dbReference type="InterPro" id="IPR058031">
    <property type="entry name" value="AAA_lid_NorR"/>
</dbReference>
<evidence type="ECO:0000256" key="4">
    <source>
        <dbReference type="ARBA" id="ARBA00023163"/>
    </source>
</evidence>
<dbReference type="PROSITE" id="PS00675">
    <property type="entry name" value="SIGMA54_INTERACT_1"/>
    <property type="match status" value="1"/>
</dbReference>
<accession>I3ZIK2</accession>
<dbReference type="CDD" id="cd00009">
    <property type="entry name" value="AAA"/>
    <property type="match status" value="1"/>
</dbReference>
<keyword evidence="8" id="KW-0238">DNA-binding</keyword>
<dbReference type="InterPro" id="IPR025662">
    <property type="entry name" value="Sigma_54_int_dom_ATP-bd_1"/>
</dbReference>
<dbReference type="Gene3D" id="1.10.10.60">
    <property type="entry name" value="Homeodomain-like"/>
    <property type="match status" value="1"/>
</dbReference>
<name>I3ZIK2_TERRK</name>
<keyword evidence="3" id="KW-0805">Transcription regulation</keyword>
<dbReference type="InterPro" id="IPR027417">
    <property type="entry name" value="P-loop_NTPase"/>
</dbReference>
<dbReference type="PANTHER" id="PTHR32071:SF57">
    <property type="entry name" value="C4-DICARBOXYLATE TRANSPORT TRANSCRIPTIONAL REGULATORY PROTEIN DCTD"/>
    <property type="match status" value="1"/>
</dbReference>
<dbReference type="PROSITE" id="PS50110">
    <property type="entry name" value="RESPONSE_REGULATORY"/>
    <property type="match status" value="1"/>
</dbReference>
<dbReference type="InterPro" id="IPR025944">
    <property type="entry name" value="Sigma_54_int_dom_CS"/>
</dbReference>
<dbReference type="InterPro" id="IPR002078">
    <property type="entry name" value="Sigma_54_int"/>
</dbReference>
<dbReference type="GO" id="GO:0000160">
    <property type="term" value="P:phosphorelay signal transduction system"/>
    <property type="evidence" value="ECO:0007669"/>
    <property type="project" value="InterPro"/>
</dbReference>
<dbReference type="AlphaFoldDB" id="I3ZIK2"/>
<dbReference type="Pfam" id="PF25601">
    <property type="entry name" value="AAA_lid_14"/>
    <property type="match status" value="1"/>
</dbReference>
<dbReference type="SUPFAM" id="SSF46689">
    <property type="entry name" value="Homeodomain-like"/>
    <property type="match status" value="1"/>
</dbReference>
<dbReference type="Gene3D" id="1.10.8.60">
    <property type="match status" value="1"/>
</dbReference>
<dbReference type="SUPFAM" id="SSF52540">
    <property type="entry name" value="P-loop containing nucleoside triphosphate hydrolases"/>
    <property type="match status" value="1"/>
</dbReference>
<evidence type="ECO:0000259" key="6">
    <source>
        <dbReference type="PROSITE" id="PS50045"/>
    </source>
</evidence>
<sequence>MSTSALLPQTRRSPVLAQIVVFDPNVLLLEYIRETLGDAYNLHLFSEKTSLWRELTSDRKPDMLMFSWDSSHRSLPMLQQVMGQAGSVPVLVLACTPDAHEMRLMMTMGVRAVVLKPFDQEDLQQVIEKHLRPAGPETPYLMSQQKDVEIALGDDRYFVRSSPAMRALEQQAMVIGGSDIPVLVLGESGTGKEVLALFLHKSSLRSKQTFLKVNCAAMPADLLESELFGYEQGAFTGAAKAKPGKFEICNGGTIFLDEIGEMPASLQAKLLHVLQDGTFTRLGGKTPQKVDVRVIAATNINIKQSIAEKSFREDLYYRLNGFSLTLPPLRERREEIQLLSDYFMRRAAAKYSRATLPFTERMKQAMTEYSWPGNLRELENIVSRYLILGDEASILSELQPIASVPHVHALPQVVEVAAPVVEVPRTTHTPGEGLKSLVKSLKGDAEAMAILEALEANRWNRKAAAKNLQISYKALLYKIKNYNLGATK</sequence>
<keyword evidence="9" id="KW-1185">Reference proteome</keyword>
<dbReference type="GO" id="GO:0043565">
    <property type="term" value="F:sequence-specific DNA binding"/>
    <property type="evidence" value="ECO:0007669"/>
    <property type="project" value="InterPro"/>
</dbReference>
<proteinExistence type="predicted"/>
<dbReference type="Proteomes" id="UP000006056">
    <property type="component" value="Chromosome"/>
</dbReference>
<dbReference type="InterPro" id="IPR009057">
    <property type="entry name" value="Homeodomain-like_sf"/>
</dbReference>
<dbReference type="GO" id="GO:0006355">
    <property type="term" value="P:regulation of DNA-templated transcription"/>
    <property type="evidence" value="ECO:0007669"/>
    <property type="project" value="InterPro"/>
</dbReference>
<dbReference type="InterPro" id="IPR011006">
    <property type="entry name" value="CheY-like_superfamily"/>
</dbReference>
<dbReference type="EMBL" id="CP003379">
    <property type="protein sequence ID" value="AFL89070.1"/>
    <property type="molecule type" value="Genomic_DNA"/>
</dbReference>
<evidence type="ECO:0000313" key="9">
    <source>
        <dbReference type="Proteomes" id="UP000006056"/>
    </source>
</evidence>
<dbReference type="SMART" id="SM00382">
    <property type="entry name" value="AAA"/>
    <property type="match status" value="1"/>
</dbReference>
<organism evidence="8 9">
    <name type="scientific">Terriglobus roseus (strain DSM 18391 / NRRL B-41598 / KBS 63)</name>
    <dbReference type="NCBI Taxonomy" id="926566"/>
    <lineage>
        <taxon>Bacteria</taxon>
        <taxon>Pseudomonadati</taxon>
        <taxon>Acidobacteriota</taxon>
        <taxon>Terriglobia</taxon>
        <taxon>Terriglobales</taxon>
        <taxon>Acidobacteriaceae</taxon>
        <taxon>Terriglobus</taxon>
    </lineage>
</organism>
<dbReference type="Gene3D" id="3.40.50.2300">
    <property type="match status" value="1"/>
</dbReference>
<comment type="caution">
    <text evidence="5">Lacks conserved residue(s) required for the propagation of feature annotation.</text>
</comment>
<evidence type="ECO:0000256" key="5">
    <source>
        <dbReference type="PROSITE-ProRule" id="PRU00169"/>
    </source>
</evidence>
<dbReference type="RefSeq" id="WP_014786334.1">
    <property type="nucleotide sequence ID" value="NC_018014.1"/>
</dbReference>
<dbReference type="Pfam" id="PF00158">
    <property type="entry name" value="Sigma54_activat"/>
    <property type="match status" value="1"/>
</dbReference>
<dbReference type="InterPro" id="IPR002197">
    <property type="entry name" value="HTH_Fis"/>
</dbReference>
<feature type="domain" description="Response regulatory" evidence="7">
    <location>
        <begin position="18"/>
        <end position="131"/>
    </location>
</feature>
<dbReference type="PRINTS" id="PR01590">
    <property type="entry name" value="HTHFIS"/>
</dbReference>
<protein>
    <submittedName>
        <fullName evidence="8">Response regulator with CheY-like receiver, AAA-type ATPase, and DNA-binding domains</fullName>
    </submittedName>
</protein>
<evidence type="ECO:0000313" key="8">
    <source>
        <dbReference type="EMBL" id="AFL89070.1"/>
    </source>
</evidence>
<dbReference type="KEGG" id="trs:Terro_2834"/>
<dbReference type="eggNOG" id="COG2204">
    <property type="taxonomic scope" value="Bacteria"/>
</dbReference>
<evidence type="ECO:0000256" key="1">
    <source>
        <dbReference type="ARBA" id="ARBA00022741"/>
    </source>
</evidence>
<gene>
    <name evidence="8" type="ordered locus">Terro_2834</name>
</gene>
<evidence type="ECO:0000256" key="3">
    <source>
        <dbReference type="ARBA" id="ARBA00023015"/>
    </source>
</evidence>
<dbReference type="InterPro" id="IPR003593">
    <property type="entry name" value="AAA+_ATPase"/>
</dbReference>
<dbReference type="SUPFAM" id="SSF52172">
    <property type="entry name" value="CheY-like"/>
    <property type="match status" value="1"/>
</dbReference>
<dbReference type="PANTHER" id="PTHR32071">
    <property type="entry name" value="TRANSCRIPTIONAL REGULATORY PROTEIN"/>
    <property type="match status" value="1"/>
</dbReference>
<keyword evidence="1" id="KW-0547">Nucleotide-binding</keyword>
<dbReference type="Pfam" id="PF02954">
    <property type="entry name" value="HTH_8"/>
    <property type="match status" value="1"/>
</dbReference>
<reference evidence="8 9" key="1">
    <citation type="submission" date="2012-06" db="EMBL/GenBank/DDBJ databases">
        <title>Complete genome of Terriglobus roseus DSM 18391.</title>
        <authorList>
            <consortium name="US DOE Joint Genome Institute (JGI-PGF)"/>
            <person name="Lucas S."/>
            <person name="Copeland A."/>
            <person name="Lapidus A."/>
            <person name="Glavina del Rio T."/>
            <person name="Dalin E."/>
            <person name="Tice H."/>
            <person name="Bruce D."/>
            <person name="Goodwin L."/>
            <person name="Pitluck S."/>
            <person name="Peters L."/>
            <person name="Mikhailova N."/>
            <person name="Munk A.C.C."/>
            <person name="Kyrpides N."/>
            <person name="Mavromatis K."/>
            <person name="Ivanova N."/>
            <person name="Brettin T."/>
            <person name="Detter J.C."/>
            <person name="Han C."/>
            <person name="Larimer F."/>
            <person name="Land M."/>
            <person name="Hauser L."/>
            <person name="Markowitz V."/>
            <person name="Cheng J.-F."/>
            <person name="Hugenholtz P."/>
            <person name="Woyke T."/>
            <person name="Wu D."/>
            <person name="Brambilla E."/>
            <person name="Klenk H.-P."/>
            <person name="Eisen J.A."/>
        </authorList>
    </citation>
    <scope>NUCLEOTIDE SEQUENCE [LARGE SCALE GENOMIC DNA]</scope>
    <source>
        <strain evidence="9">DSM 18391 / NRRL B-41598 / KBS 63</strain>
    </source>
</reference>
<dbReference type="STRING" id="926566.Terro_2834"/>
<dbReference type="PROSITE" id="PS50045">
    <property type="entry name" value="SIGMA54_INTERACT_4"/>
    <property type="match status" value="1"/>
</dbReference>
<evidence type="ECO:0000256" key="2">
    <source>
        <dbReference type="ARBA" id="ARBA00022840"/>
    </source>
</evidence>
<keyword evidence="2" id="KW-0067">ATP-binding</keyword>
<dbReference type="GO" id="GO:0005524">
    <property type="term" value="F:ATP binding"/>
    <property type="evidence" value="ECO:0007669"/>
    <property type="project" value="UniProtKB-KW"/>
</dbReference>
<dbReference type="PROSITE" id="PS00688">
    <property type="entry name" value="SIGMA54_INTERACT_3"/>
    <property type="match status" value="1"/>
</dbReference>
<dbReference type="InterPro" id="IPR001789">
    <property type="entry name" value="Sig_transdc_resp-reg_receiver"/>
</dbReference>
<evidence type="ECO:0000259" key="7">
    <source>
        <dbReference type="PROSITE" id="PS50110"/>
    </source>
</evidence>
<dbReference type="HOGENOM" id="CLU_000445_0_6_0"/>
<dbReference type="Gene3D" id="3.40.50.300">
    <property type="entry name" value="P-loop containing nucleotide triphosphate hydrolases"/>
    <property type="match status" value="1"/>
</dbReference>
<keyword evidence="4" id="KW-0804">Transcription</keyword>